<dbReference type="AlphaFoldDB" id="A0A6J4H5K8"/>
<organism evidence="2">
    <name type="scientific">uncultured Acidimicrobiales bacterium</name>
    <dbReference type="NCBI Taxonomy" id="310071"/>
    <lineage>
        <taxon>Bacteria</taxon>
        <taxon>Bacillati</taxon>
        <taxon>Actinomycetota</taxon>
        <taxon>Acidimicrobiia</taxon>
        <taxon>Acidimicrobiales</taxon>
        <taxon>environmental samples</taxon>
    </lineage>
</organism>
<feature type="region of interest" description="Disordered" evidence="1">
    <location>
        <begin position="1"/>
        <end position="83"/>
    </location>
</feature>
<feature type="non-terminal residue" evidence="2">
    <location>
        <position position="83"/>
    </location>
</feature>
<reference evidence="2" key="1">
    <citation type="submission" date="2020-02" db="EMBL/GenBank/DDBJ databases">
        <authorList>
            <person name="Meier V. D."/>
        </authorList>
    </citation>
    <scope>NUCLEOTIDE SEQUENCE</scope>
    <source>
        <strain evidence="2">AVDCRST_MAG76</strain>
    </source>
</reference>
<feature type="compositionally biased region" description="Basic residues" evidence="1">
    <location>
        <begin position="25"/>
        <end position="38"/>
    </location>
</feature>
<dbReference type="EMBL" id="CADCSZ010000011">
    <property type="protein sequence ID" value="CAA9212037.1"/>
    <property type="molecule type" value="Genomic_DNA"/>
</dbReference>
<proteinExistence type="predicted"/>
<feature type="non-terminal residue" evidence="2">
    <location>
        <position position="1"/>
    </location>
</feature>
<accession>A0A6J4H5K8</accession>
<feature type="compositionally biased region" description="Basic and acidic residues" evidence="1">
    <location>
        <begin position="39"/>
        <end position="65"/>
    </location>
</feature>
<protein>
    <submittedName>
        <fullName evidence="2">Uncharacterized protein</fullName>
    </submittedName>
</protein>
<gene>
    <name evidence="2" type="ORF">AVDCRST_MAG76-170</name>
</gene>
<evidence type="ECO:0000313" key="2">
    <source>
        <dbReference type="EMBL" id="CAA9212037.1"/>
    </source>
</evidence>
<evidence type="ECO:0000256" key="1">
    <source>
        <dbReference type="SAM" id="MobiDB-lite"/>
    </source>
</evidence>
<sequence length="83" mass="9146">AGDTTHLAWVDGDPLEGHELNCAGGRKRQLGRIRRRVGMRHEPDPRPDHRSPADRAADREPHDVPLRPPGQGRRGHAEDPGGV</sequence>
<name>A0A6J4H5K8_9ACTN</name>